<evidence type="ECO:0000256" key="4">
    <source>
        <dbReference type="ARBA" id="ARBA00022989"/>
    </source>
</evidence>
<dbReference type="PANTHER" id="PTHR30086">
    <property type="entry name" value="ARGININE EXPORTER PROTEIN ARGO"/>
    <property type="match status" value="1"/>
</dbReference>
<comment type="caution">
    <text evidence="7">The sequence shown here is derived from an EMBL/GenBank/DDBJ whole genome shotgun (WGS) entry which is preliminary data.</text>
</comment>
<gene>
    <name evidence="7" type="ORF">H2509_19210</name>
</gene>
<evidence type="ECO:0000256" key="3">
    <source>
        <dbReference type="ARBA" id="ARBA00022692"/>
    </source>
</evidence>
<keyword evidence="4 6" id="KW-1133">Transmembrane helix</keyword>
<feature type="transmembrane region" description="Helical" evidence="6">
    <location>
        <begin position="184"/>
        <end position="206"/>
    </location>
</feature>
<keyword evidence="3 6" id="KW-0812">Transmembrane</keyword>
<dbReference type="EMBL" id="JACFXV010000066">
    <property type="protein sequence ID" value="MBA5779264.1"/>
    <property type="molecule type" value="Genomic_DNA"/>
</dbReference>
<sequence>MRGPALRIRRPVRTNRPGWPSIRSNETTDPAVPPFSYFLIGLGIGLVTSAPAGPVNLAAIQRTFRFGFPGGFVTGLGAVVADSFYATLAAFGVTAVSDFIELHSGIIQTAGGILVILFGVKVITSHPHIEPNGGETRSRALRNLFTGTFMTLTNPGVVLGFLAIFGSLGKWAPDRGDFATASEIVLGVATGAVVWWAFLCAIVARLRDRMTDEWLEWINRTAGALLIAFGIGIFIHLLWQTEF</sequence>
<evidence type="ECO:0000256" key="5">
    <source>
        <dbReference type="ARBA" id="ARBA00023136"/>
    </source>
</evidence>
<feature type="transmembrane region" description="Helical" evidence="6">
    <location>
        <begin position="105"/>
        <end position="123"/>
    </location>
</feature>
<accession>A0A839AJV4</accession>
<protein>
    <submittedName>
        <fullName evidence="7">LysE family translocator</fullName>
    </submittedName>
</protein>
<evidence type="ECO:0000313" key="7">
    <source>
        <dbReference type="EMBL" id="MBA5779264.1"/>
    </source>
</evidence>
<dbReference type="GO" id="GO:0015171">
    <property type="term" value="F:amino acid transmembrane transporter activity"/>
    <property type="evidence" value="ECO:0007669"/>
    <property type="project" value="TreeGrafter"/>
</dbReference>
<dbReference type="PANTHER" id="PTHR30086:SF20">
    <property type="entry name" value="ARGININE EXPORTER PROTEIN ARGO-RELATED"/>
    <property type="match status" value="1"/>
</dbReference>
<dbReference type="GO" id="GO:0005886">
    <property type="term" value="C:plasma membrane"/>
    <property type="evidence" value="ECO:0007669"/>
    <property type="project" value="UniProtKB-SubCell"/>
</dbReference>
<feature type="transmembrane region" description="Helical" evidence="6">
    <location>
        <begin position="35"/>
        <end position="60"/>
    </location>
</feature>
<proteinExistence type="predicted"/>
<feature type="transmembrane region" description="Helical" evidence="6">
    <location>
        <begin position="144"/>
        <end position="164"/>
    </location>
</feature>
<keyword evidence="2" id="KW-1003">Cell membrane</keyword>
<dbReference type="Pfam" id="PF01810">
    <property type="entry name" value="LysE"/>
    <property type="match status" value="1"/>
</dbReference>
<evidence type="ECO:0000256" key="6">
    <source>
        <dbReference type="SAM" id="Phobius"/>
    </source>
</evidence>
<organism evidence="7 8">
    <name type="scientific">Stappia albiluteola</name>
    <dbReference type="NCBI Taxonomy" id="2758565"/>
    <lineage>
        <taxon>Bacteria</taxon>
        <taxon>Pseudomonadati</taxon>
        <taxon>Pseudomonadota</taxon>
        <taxon>Alphaproteobacteria</taxon>
        <taxon>Hyphomicrobiales</taxon>
        <taxon>Stappiaceae</taxon>
        <taxon>Stappia</taxon>
    </lineage>
</organism>
<keyword evidence="8" id="KW-1185">Reference proteome</keyword>
<keyword evidence="5 6" id="KW-0472">Membrane</keyword>
<feature type="transmembrane region" description="Helical" evidence="6">
    <location>
        <begin position="72"/>
        <end position="93"/>
    </location>
</feature>
<evidence type="ECO:0000256" key="1">
    <source>
        <dbReference type="ARBA" id="ARBA00004651"/>
    </source>
</evidence>
<reference evidence="7 8" key="1">
    <citation type="submission" date="2020-07" db="EMBL/GenBank/DDBJ databases">
        <title>Stappia sp., F7233, whole genome shotgun sequencing project.</title>
        <authorList>
            <person name="Jiang S."/>
            <person name="Liu Z.W."/>
            <person name="Du Z.J."/>
        </authorList>
    </citation>
    <scope>NUCLEOTIDE SEQUENCE [LARGE SCALE GENOMIC DNA]</scope>
    <source>
        <strain evidence="7 8">F7233</strain>
    </source>
</reference>
<comment type="subcellular location">
    <subcellularLocation>
        <location evidence="1">Cell membrane</location>
        <topology evidence="1">Multi-pass membrane protein</topology>
    </subcellularLocation>
</comment>
<feature type="transmembrane region" description="Helical" evidence="6">
    <location>
        <begin position="218"/>
        <end position="239"/>
    </location>
</feature>
<name>A0A839AJV4_9HYPH</name>
<dbReference type="AlphaFoldDB" id="A0A839AJV4"/>
<evidence type="ECO:0000313" key="8">
    <source>
        <dbReference type="Proteomes" id="UP000541109"/>
    </source>
</evidence>
<evidence type="ECO:0000256" key="2">
    <source>
        <dbReference type="ARBA" id="ARBA00022475"/>
    </source>
</evidence>
<dbReference type="InterPro" id="IPR001123">
    <property type="entry name" value="LeuE-type"/>
</dbReference>
<dbReference type="Proteomes" id="UP000541109">
    <property type="component" value="Unassembled WGS sequence"/>
</dbReference>